<keyword evidence="3 5" id="KW-0238">DNA-binding</keyword>
<dbReference type="InterPro" id="IPR050109">
    <property type="entry name" value="HTH-type_TetR-like_transc_reg"/>
</dbReference>
<evidence type="ECO:0000256" key="4">
    <source>
        <dbReference type="ARBA" id="ARBA00023163"/>
    </source>
</evidence>
<dbReference type="Gene3D" id="1.10.357.10">
    <property type="entry name" value="Tetracycline Repressor, domain 2"/>
    <property type="match status" value="1"/>
</dbReference>
<feature type="domain" description="HTH tetR-type" evidence="7">
    <location>
        <begin position="24"/>
        <end position="84"/>
    </location>
</feature>
<dbReference type="PROSITE" id="PS01081">
    <property type="entry name" value="HTH_TETR_1"/>
    <property type="match status" value="1"/>
</dbReference>
<dbReference type="InterPro" id="IPR023772">
    <property type="entry name" value="DNA-bd_HTH_TetR-type_CS"/>
</dbReference>
<dbReference type="GO" id="GO:0000976">
    <property type="term" value="F:transcription cis-regulatory region binding"/>
    <property type="evidence" value="ECO:0007669"/>
    <property type="project" value="TreeGrafter"/>
</dbReference>
<dbReference type="PROSITE" id="PS50977">
    <property type="entry name" value="HTH_TETR_2"/>
    <property type="match status" value="1"/>
</dbReference>
<dbReference type="PANTHER" id="PTHR30055:SF226">
    <property type="entry name" value="HTH-TYPE TRANSCRIPTIONAL REGULATOR PKSA"/>
    <property type="match status" value="1"/>
</dbReference>
<dbReference type="InterPro" id="IPR039538">
    <property type="entry name" value="BetI_C"/>
</dbReference>
<organism evidence="8 9">
    <name type="scientific">Cereibacter sphaeroides</name>
    <name type="common">Rhodobacter sphaeroides</name>
    <dbReference type="NCBI Taxonomy" id="1063"/>
    <lineage>
        <taxon>Bacteria</taxon>
        <taxon>Pseudomonadati</taxon>
        <taxon>Pseudomonadota</taxon>
        <taxon>Alphaproteobacteria</taxon>
        <taxon>Rhodobacterales</taxon>
        <taxon>Paracoccaceae</taxon>
        <taxon>Cereibacter</taxon>
    </lineage>
</organism>
<evidence type="ECO:0000256" key="5">
    <source>
        <dbReference type="PROSITE-ProRule" id="PRU00335"/>
    </source>
</evidence>
<dbReference type="GO" id="GO:0003700">
    <property type="term" value="F:DNA-binding transcription factor activity"/>
    <property type="evidence" value="ECO:0007669"/>
    <property type="project" value="TreeGrafter"/>
</dbReference>
<feature type="compositionally biased region" description="Basic and acidic residues" evidence="6">
    <location>
        <begin position="11"/>
        <end position="26"/>
    </location>
</feature>
<evidence type="ECO:0000256" key="1">
    <source>
        <dbReference type="ARBA" id="ARBA00022491"/>
    </source>
</evidence>
<dbReference type="InterPro" id="IPR001647">
    <property type="entry name" value="HTH_TetR"/>
</dbReference>
<evidence type="ECO:0000313" key="8">
    <source>
        <dbReference type="EMBL" id="PZR00823.1"/>
    </source>
</evidence>
<dbReference type="PANTHER" id="PTHR30055">
    <property type="entry name" value="HTH-TYPE TRANSCRIPTIONAL REGULATOR RUTR"/>
    <property type="match status" value="1"/>
</dbReference>
<dbReference type="PRINTS" id="PR00455">
    <property type="entry name" value="HTHTETR"/>
</dbReference>
<proteinExistence type="predicted"/>
<dbReference type="EMBL" id="QFQS01000001">
    <property type="protein sequence ID" value="PZR00823.1"/>
    <property type="molecule type" value="Genomic_DNA"/>
</dbReference>
<dbReference type="InterPro" id="IPR009057">
    <property type="entry name" value="Homeodomain-like_sf"/>
</dbReference>
<accession>A0A2W5SJ52</accession>
<dbReference type="Pfam" id="PF13977">
    <property type="entry name" value="TetR_C_6"/>
    <property type="match status" value="1"/>
</dbReference>
<reference evidence="8 9" key="1">
    <citation type="submission" date="2017-08" db="EMBL/GenBank/DDBJ databases">
        <title>Infants hospitalized years apart are colonized by the same room-sourced microbial strains.</title>
        <authorList>
            <person name="Brooks B."/>
            <person name="Olm M.R."/>
            <person name="Firek B.A."/>
            <person name="Baker R."/>
            <person name="Thomas B.C."/>
            <person name="Morowitz M.J."/>
            <person name="Banfield J.F."/>
        </authorList>
    </citation>
    <scope>NUCLEOTIDE SEQUENCE [LARGE SCALE GENOMIC DNA]</scope>
    <source>
        <strain evidence="8">S2_003_000_R2_11</strain>
    </source>
</reference>
<keyword evidence="4" id="KW-0804">Transcription</keyword>
<keyword evidence="1" id="KW-0678">Repressor</keyword>
<evidence type="ECO:0000256" key="6">
    <source>
        <dbReference type="SAM" id="MobiDB-lite"/>
    </source>
</evidence>
<dbReference type="Pfam" id="PF00440">
    <property type="entry name" value="TetR_N"/>
    <property type="match status" value="1"/>
</dbReference>
<feature type="region of interest" description="Disordered" evidence="6">
    <location>
        <begin position="1"/>
        <end position="26"/>
    </location>
</feature>
<dbReference type="SUPFAM" id="SSF46689">
    <property type="entry name" value="Homeodomain-like"/>
    <property type="match status" value="1"/>
</dbReference>
<dbReference type="SUPFAM" id="SSF48498">
    <property type="entry name" value="Tetracyclin repressor-like, C-terminal domain"/>
    <property type="match status" value="1"/>
</dbReference>
<sequence length="221" mass="24522">MTIAQPIPAPSDKEEPARRKQSREERRSQLIEATLETLATRGYARTTLTEVAKVANLSHGLVNFHFETKEKLLAETLQFIAEEYRLNWTQALAAAGSDPADQLDAMLRADFNPAVCTPAKLSAWCSFWGEAQSRPMYQECCGSNDEAYIAEMEAICAALIKEGGYSGNPARVGRVLRVTVEGVWLDLMTMTHPYERDEALATVFACAAAFFPRHFGETGRI</sequence>
<gene>
    <name evidence="8" type="ORF">DI533_09955</name>
</gene>
<feature type="DNA-binding region" description="H-T-H motif" evidence="5">
    <location>
        <begin position="47"/>
        <end position="66"/>
    </location>
</feature>
<dbReference type="AlphaFoldDB" id="A0A2W5SJ52"/>
<evidence type="ECO:0000259" key="7">
    <source>
        <dbReference type="PROSITE" id="PS50977"/>
    </source>
</evidence>
<keyword evidence="2" id="KW-0805">Transcription regulation</keyword>
<comment type="caution">
    <text evidence="8">The sequence shown here is derived from an EMBL/GenBank/DDBJ whole genome shotgun (WGS) entry which is preliminary data.</text>
</comment>
<evidence type="ECO:0000256" key="3">
    <source>
        <dbReference type="ARBA" id="ARBA00023125"/>
    </source>
</evidence>
<evidence type="ECO:0000256" key="2">
    <source>
        <dbReference type="ARBA" id="ARBA00023015"/>
    </source>
</evidence>
<dbReference type="InterPro" id="IPR036271">
    <property type="entry name" value="Tet_transcr_reg_TetR-rel_C_sf"/>
</dbReference>
<dbReference type="Proteomes" id="UP000248975">
    <property type="component" value="Unassembled WGS sequence"/>
</dbReference>
<evidence type="ECO:0000313" key="9">
    <source>
        <dbReference type="Proteomes" id="UP000248975"/>
    </source>
</evidence>
<name>A0A2W5SJ52_CERSP</name>
<protein>
    <submittedName>
        <fullName evidence="8">TetR family transcriptional regulator</fullName>
    </submittedName>
</protein>